<dbReference type="Gene3D" id="3.10.350.10">
    <property type="entry name" value="LysM domain"/>
    <property type="match status" value="1"/>
</dbReference>
<protein>
    <submittedName>
        <fullName evidence="5">LysM peptidoglycan-binding domain-containing protein</fullName>
    </submittedName>
</protein>
<dbReference type="InterPro" id="IPR036779">
    <property type="entry name" value="LysM_dom_sf"/>
</dbReference>
<comment type="caution">
    <text evidence="5">The sequence shown here is derived from an EMBL/GenBank/DDBJ whole genome shotgun (WGS) entry which is preliminary data.</text>
</comment>
<reference evidence="5" key="2">
    <citation type="journal article" date="2021" name="PeerJ">
        <title>Extensive microbial diversity within the chicken gut microbiome revealed by metagenomics and culture.</title>
        <authorList>
            <person name="Gilroy R."/>
            <person name="Ravi A."/>
            <person name="Getino M."/>
            <person name="Pursley I."/>
            <person name="Horton D.L."/>
            <person name="Alikhan N.F."/>
            <person name="Baker D."/>
            <person name="Gharbi K."/>
            <person name="Hall N."/>
            <person name="Watson M."/>
            <person name="Adriaenssens E.M."/>
            <person name="Foster-Nyarko E."/>
            <person name="Jarju S."/>
            <person name="Secka A."/>
            <person name="Antonio M."/>
            <person name="Oren A."/>
            <person name="Chaudhuri R.R."/>
            <person name="La Ragione R."/>
            <person name="Hildebrand F."/>
            <person name="Pallen M.J."/>
        </authorList>
    </citation>
    <scope>NUCLEOTIDE SEQUENCE</scope>
    <source>
        <strain evidence="5">CHK123-3438</strain>
    </source>
</reference>
<dbReference type="SUPFAM" id="SSF51445">
    <property type="entry name" value="(Trans)glycosidases"/>
    <property type="match status" value="1"/>
</dbReference>
<evidence type="ECO:0000313" key="6">
    <source>
        <dbReference type="Proteomes" id="UP000886860"/>
    </source>
</evidence>
<dbReference type="InterPro" id="IPR041704">
    <property type="entry name" value="CFLE_GH18"/>
</dbReference>
<name>A0A9D1GI67_9FIRM</name>
<dbReference type="SMART" id="SM00257">
    <property type="entry name" value="LysM"/>
    <property type="match status" value="1"/>
</dbReference>
<dbReference type="InterPro" id="IPR018392">
    <property type="entry name" value="LysM"/>
</dbReference>
<evidence type="ECO:0000259" key="4">
    <source>
        <dbReference type="PROSITE" id="PS51910"/>
    </source>
</evidence>
<dbReference type="InterPro" id="IPR017853">
    <property type="entry name" value="GH"/>
</dbReference>
<dbReference type="GO" id="GO:0012505">
    <property type="term" value="C:endomembrane system"/>
    <property type="evidence" value="ECO:0007669"/>
    <property type="project" value="TreeGrafter"/>
</dbReference>
<dbReference type="PANTHER" id="PTHR46066">
    <property type="entry name" value="CHITINASE DOMAIN-CONTAINING PROTEIN 1 FAMILY MEMBER"/>
    <property type="match status" value="1"/>
</dbReference>
<dbReference type="SMART" id="SM00636">
    <property type="entry name" value="Glyco_18"/>
    <property type="match status" value="1"/>
</dbReference>
<dbReference type="CDD" id="cd00118">
    <property type="entry name" value="LysM"/>
    <property type="match status" value="1"/>
</dbReference>
<dbReference type="GO" id="GO:0070492">
    <property type="term" value="F:oligosaccharide binding"/>
    <property type="evidence" value="ECO:0007669"/>
    <property type="project" value="TreeGrafter"/>
</dbReference>
<evidence type="ECO:0000256" key="1">
    <source>
        <dbReference type="ARBA" id="ARBA00022801"/>
    </source>
</evidence>
<gene>
    <name evidence="5" type="ORF">IAB60_02695</name>
</gene>
<accession>A0A9D1GI67</accession>
<dbReference type="EMBL" id="DVKS01000046">
    <property type="protein sequence ID" value="HIT41002.1"/>
    <property type="molecule type" value="Genomic_DNA"/>
</dbReference>
<evidence type="ECO:0000259" key="3">
    <source>
        <dbReference type="PROSITE" id="PS51782"/>
    </source>
</evidence>
<evidence type="ECO:0000256" key="2">
    <source>
        <dbReference type="ARBA" id="ARBA00023295"/>
    </source>
</evidence>
<dbReference type="Proteomes" id="UP000886860">
    <property type="component" value="Unassembled WGS sequence"/>
</dbReference>
<dbReference type="SUPFAM" id="SSF54106">
    <property type="entry name" value="LysM domain"/>
    <property type="match status" value="1"/>
</dbReference>
<dbReference type="PROSITE" id="PS51782">
    <property type="entry name" value="LYSM"/>
    <property type="match status" value="1"/>
</dbReference>
<proteinExistence type="predicted"/>
<dbReference type="Gene3D" id="3.10.50.10">
    <property type="match status" value="1"/>
</dbReference>
<dbReference type="GO" id="GO:0016798">
    <property type="term" value="F:hydrolase activity, acting on glycosyl bonds"/>
    <property type="evidence" value="ECO:0007669"/>
    <property type="project" value="UniProtKB-KW"/>
</dbReference>
<keyword evidence="1" id="KW-0378">Hydrolase</keyword>
<organism evidence="5 6">
    <name type="scientific">Candidatus Caccovicinus merdipullorum</name>
    <dbReference type="NCBI Taxonomy" id="2840724"/>
    <lineage>
        <taxon>Bacteria</taxon>
        <taxon>Bacillati</taxon>
        <taxon>Bacillota</taxon>
        <taxon>Clostridia</taxon>
        <taxon>Eubacteriales</taxon>
        <taxon>Candidatus Caccovicinus</taxon>
    </lineage>
</organism>
<dbReference type="Pfam" id="PF01476">
    <property type="entry name" value="LysM"/>
    <property type="match status" value="1"/>
</dbReference>
<dbReference type="AlphaFoldDB" id="A0A9D1GI67"/>
<feature type="domain" description="GH18" evidence="4">
    <location>
        <begin position="62"/>
        <end position="385"/>
    </location>
</feature>
<feature type="domain" description="LysM" evidence="3">
    <location>
        <begin position="2"/>
        <end position="46"/>
    </location>
</feature>
<dbReference type="GO" id="GO:0008061">
    <property type="term" value="F:chitin binding"/>
    <property type="evidence" value="ECO:0007669"/>
    <property type="project" value="InterPro"/>
</dbReference>
<keyword evidence="2" id="KW-0326">Glycosidase</keyword>
<sequence>MEIYVVKEGDTVDAIAQDTGIAIDALLWANQIAYPYRLAVGQSLYIPPKEEGTGEEGGRDLYVFGYAYPFINSRTLDETLPFLTDLYVFSYGFTAEGNLVHPVSDDRWMIQAAREAGVGAVMTLTPIDSSGTFNNNLISVLVHDAAVQQKLIWELGRTMQESGFTGLDIDFEYVRAEDGPAYVEFVSRIRQILNLFGYFVTVALAPKTSAAQRGLLYEGIDYRLLGEAADRVMLMTYEWGYSQGPPMAVAPIHMVRRVAEYAVSEIPAEKISLGIPNYGYDWPLPYEKDVTRANTIHTLEAIQLAIDHGSEIYFDQTARSPYFYYWQYGIRHEVWFEDPRSLLAKFQLIEELGLTGAGYWQLMNFFRANWLMLKEMFHIEKRPME</sequence>
<dbReference type="InterPro" id="IPR001223">
    <property type="entry name" value="Glyco_hydro18_cat"/>
</dbReference>
<dbReference type="Pfam" id="PF00704">
    <property type="entry name" value="Glyco_hydro_18"/>
    <property type="match status" value="1"/>
</dbReference>
<dbReference type="InterPro" id="IPR029070">
    <property type="entry name" value="Chitinase_insertion_sf"/>
</dbReference>
<dbReference type="InterPro" id="IPR011583">
    <property type="entry name" value="Chitinase_II/V-like_cat"/>
</dbReference>
<reference evidence="5" key="1">
    <citation type="submission" date="2020-10" db="EMBL/GenBank/DDBJ databases">
        <authorList>
            <person name="Gilroy R."/>
        </authorList>
    </citation>
    <scope>NUCLEOTIDE SEQUENCE</scope>
    <source>
        <strain evidence="5">CHK123-3438</strain>
    </source>
</reference>
<dbReference type="PROSITE" id="PS51910">
    <property type="entry name" value="GH18_2"/>
    <property type="match status" value="1"/>
</dbReference>
<dbReference type="Gene3D" id="3.20.20.80">
    <property type="entry name" value="Glycosidases"/>
    <property type="match status" value="1"/>
</dbReference>
<evidence type="ECO:0000313" key="5">
    <source>
        <dbReference type="EMBL" id="HIT41002.1"/>
    </source>
</evidence>
<dbReference type="GO" id="GO:0005975">
    <property type="term" value="P:carbohydrate metabolic process"/>
    <property type="evidence" value="ECO:0007669"/>
    <property type="project" value="InterPro"/>
</dbReference>
<dbReference type="CDD" id="cd02874">
    <property type="entry name" value="GH18_CFLE_spore_hydrolase"/>
    <property type="match status" value="1"/>
</dbReference>
<dbReference type="PANTHER" id="PTHR46066:SF2">
    <property type="entry name" value="CHITINASE DOMAIN-CONTAINING PROTEIN 1"/>
    <property type="match status" value="1"/>
</dbReference>